<evidence type="ECO:0000256" key="1">
    <source>
        <dbReference type="SAM" id="MobiDB-lite"/>
    </source>
</evidence>
<proteinExistence type="predicted"/>
<evidence type="ECO:0000313" key="3">
    <source>
        <dbReference type="Proteomes" id="UP000017836"/>
    </source>
</evidence>
<reference evidence="3" key="1">
    <citation type="journal article" date="2013" name="Science">
        <title>The Amborella genome and the evolution of flowering plants.</title>
        <authorList>
            <consortium name="Amborella Genome Project"/>
        </authorList>
    </citation>
    <scope>NUCLEOTIDE SEQUENCE [LARGE SCALE GENOMIC DNA]</scope>
</reference>
<dbReference type="AlphaFoldDB" id="W1NJI3"/>
<feature type="compositionally biased region" description="Polar residues" evidence="1">
    <location>
        <begin position="125"/>
        <end position="142"/>
    </location>
</feature>
<evidence type="ECO:0000313" key="2">
    <source>
        <dbReference type="EMBL" id="ERM95942.1"/>
    </source>
</evidence>
<feature type="region of interest" description="Disordered" evidence="1">
    <location>
        <begin position="117"/>
        <end position="156"/>
    </location>
</feature>
<dbReference type="Proteomes" id="UP000017836">
    <property type="component" value="Unassembled WGS sequence"/>
</dbReference>
<sequence length="156" mass="17105">MGIYVNPLPNNDPQFGAQSVVADDAKGEASILEIQKETPMRGPSLLIFPSKELVILKSRVPRGVTSWESLVQHQNQKRLLNKEPDEEIKSPIVGVDVINLQEGPPQKGQHFAREVRDLNIDGPTNHASTSSYGTNPSTSCEPSKTIYPTGPRGENH</sequence>
<name>W1NJI3_AMBTC</name>
<keyword evidence="3" id="KW-1185">Reference proteome</keyword>
<accession>W1NJI3</accession>
<dbReference type="HOGENOM" id="CLU_1689094_0_0_1"/>
<gene>
    <name evidence="2" type="ORF">AMTR_s00060p00195560</name>
</gene>
<organism evidence="2 3">
    <name type="scientific">Amborella trichopoda</name>
    <dbReference type="NCBI Taxonomy" id="13333"/>
    <lineage>
        <taxon>Eukaryota</taxon>
        <taxon>Viridiplantae</taxon>
        <taxon>Streptophyta</taxon>
        <taxon>Embryophyta</taxon>
        <taxon>Tracheophyta</taxon>
        <taxon>Spermatophyta</taxon>
        <taxon>Magnoliopsida</taxon>
        <taxon>Amborellales</taxon>
        <taxon>Amborellaceae</taxon>
        <taxon>Amborella</taxon>
    </lineage>
</organism>
<protein>
    <submittedName>
        <fullName evidence="2">Uncharacterized protein</fullName>
    </submittedName>
</protein>
<dbReference type="EMBL" id="KI397373">
    <property type="protein sequence ID" value="ERM95942.1"/>
    <property type="molecule type" value="Genomic_DNA"/>
</dbReference>
<dbReference type="Gramene" id="ERM95942">
    <property type="protein sequence ID" value="ERM95942"/>
    <property type="gene ID" value="AMTR_s00060p00195560"/>
</dbReference>